<sequence>MKTKFIISSLCALAISTFALEVKNIDGFSSPEAVTSYQDGLFVSNVGKKLAPLAKDGDGFISLLDLDGNIIKMDFITGLDAPKGMVVKDGVLYVADIDTLKGFDITTKKPVFNLKINGAVFLNDLLDFDGSLLLSDTGTGIIHQIDTSKKTYKTFFKLDSKLGGPNGMIFKDGELFVATYDPNGVKKTNLVKIAGGKLTKFDSMSGLLDGIAVHEGKVLVSDWVDGKNGVVYSFDGKSFSTLDLPKLLGPADMYLLNDTLYIPQMAGNRLTIANLK</sequence>
<proteinExistence type="predicted"/>
<feature type="chain" id="PRO_5007281430" evidence="1">
    <location>
        <begin position="20"/>
        <end position="276"/>
    </location>
</feature>
<accession>A0A128EBV6</accession>
<evidence type="ECO:0000256" key="1">
    <source>
        <dbReference type="SAM" id="SignalP"/>
    </source>
</evidence>
<name>A0A128EBV6_9BACT</name>
<keyword evidence="1" id="KW-0732">Signal</keyword>
<dbReference type="AlphaFoldDB" id="A0A128EBV6"/>
<reference evidence="2 3" key="1">
    <citation type="submission" date="2016-02" db="EMBL/GenBank/DDBJ databases">
        <authorList>
            <consortium name="Pathogen Informatics"/>
        </authorList>
    </citation>
    <scope>NUCLEOTIDE SEQUENCE [LARGE SCALE GENOMIC DNA]</scope>
    <source>
        <strain evidence="2 3">RC20</strain>
    </source>
</reference>
<organism evidence="2 3">
    <name type="scientific">Campylobacter geochelonis</name>
    <dbReference type="NCBI Taxonomy" id="1780362"/>
    <lineage>
        <taxon>Bacteria</taxon>
        <taxon>Pseudomonadati</taxon>
        <taxon>Campylobacterota</taxon>
        <taxon>Epsilonproteobacteria</taxon>
        <taxon>Campylobacterales</taxon>
        <taxon>Campylobacteraceae</taxon>
        <taxon>Campylobacter</taxon>
    </lineage>
</organism>
<dbReference type="Gene3D" id="2.120.10.30">
    <property type="entry name" value="TolB, C-terminal domain"/>
    <property type="match status" value="1"/>
</dbReference>
<dbReference type="EMBL" id="FIZP01000001">
    <property type="protein sequence ID" value="CZE45941.1"/>
    <property type="molecule type" value="Genomic_DNA"/>
</dbReference>
<keyword evidence="3" id="KW-1185">Reference proteome</keyword>
<dbReference type="InterPro" id="IPR011042">
    <property type="entry name" value="6-blade_b-propeller_TolB-like"/>
</dbReference>
<feature type="signal peptide" evidence="1">
    <location>
        <begin position="1"/>
        <end position="19"/>
    </location>
</feature>
<dbReference type="Proteomes" id="UP000069632">
    <property type="component" value="Unassembled WGS sequence"/>
</dbReference>
<dbReference type="SUPFAM" id="SSF101898">
    <property type="entry name" value="NHL repeat"/>
    <property type="match status" value="1"/>
</dbReference>
<protein>
    <submittedName>
        <fullName evidence="2">Putative periplasmic ATP/GTP-binding protein</fullName>
    </submittedName>
</protein>
<dbReference type="RefSeq" id="WP_075539858.1">
    <property type="nucleotide sequence ID" value="NZ_CP053844.1"/>
</dbReference>
<dbReference type="OrthoDB" id="7675395at2"/>
<evidence type="ECO:0000313" key="2">
    <source>
        <dbReference type="EMBL" id="CZE45941.1"/>
    </source>
</evidence>
<gene>
    <name evidence="2" type="ORF">ERS672216_00112</name>
</gene>
<evidence type="ECO:0000313" key="3">
    <source>
        <dbReference type="Proteomes" id="UP000069632"/>
    </source>
</evidence>